<dbReference type="EMBL" id="BLYI01000062">
    <property type="protein sequence ID" value="GFO86444.1"/>
    <property type="molecule type" value="Genomic_DNA"/>
</dbReference>
<feature type="transmembrane region" description="Helical" evidence="6">
    <location>
        <begin position="220"/>
        <end position="239"/>
    </location>
</feature>
<proteinExistence type="predicted"/>
<feature type="transmembrane region" description="Helical" evidence="6">
    <location>
        <begin position="319"/>
        <end position="339"/>
    </location>
</feature>
<feature type="transmembrane region" description="Helical" evidence="6">
    <location>
        <begin position="33"/>
        <end position="56"/>
    </location>
</feature>
<dbReference type="Gene3D" id="1.20.1740.10">
    <property type="entry name" value="Amino acid/polyamine transporter I"/>
    <property type="match status" value="1"/>
</dbReference>
<evidence type="ECO:0000256" key="2">
    <source>
        <dbReference type="ARBA" id="ARBA00022475"/>
    </source>
</evidence>
<reference evidence="7" key="1">
    <citation type="submission" date="2020-06" db="EMBL/GenBank/DDBJ databases">
        <title>Characterization of fructooligosaccharide metabolism and fructooligosaccharide-degrading enzymes in human commensal butyrate producers.</title>
        <authorList>
            <person name="Tanno H."/>
            <person name="Fujii T."/>
            <person name="Hirano K."/>
            <person name="Maeno S."/>
            <person name="Tonozuka T."/>
            <person name="Sakamoto M."/>
            <person name="Ohkuma M."/>
            <person name="Tochio T."/>
            <person name="Endo A."/>
        </authorList>
    </citation>
    <scope>NUCLEOTIDE SEQUENCE</scope>
    <source>
        <strain evidence="7">JCM 17466</strain>
    </source>
</reference>
<feature type="transmembrane region" description="Helical" evidence="6">
    <location>
        <begin position="412"/>
        <end position="431"/>
    </location>
</feature>
<feature type="transmembrane region" description="Helical" evidence="6">
    <location>
        <begin position="345"/>
        <end position="371"/>
    </location>
</feature>
<evidence type="ECO:0000256" key="1">
    <source>
        <dbReference type="ARBA" id="ARBA00004651"/>
    </source>
</evidence>
<feature type="transmembrane region" description="Helical" evidence="6">
    <location>
        <begin position="272"/>
        <end position="298"/>
    </location>
</feature>
<keyword evidence="8" id="KW-1185">Reference proteome</keyword>
<dbReference type="InterPro" id="IPR050367">
    <property type="entry name" value="APC_superfamily"/>
</dbReference>
<dbReference type="PIRSF" id="PIRSF006060">
    <property type="entry name" value="AA_transporter"/>
    <property type="match status" value="1"/>
</dbReference>
<feature type="transmembrane region" description="Helical" evidence="6">
    <location>
        <begin position="7"/>
        <end position="27"/>
    </location>
</feature>
<organism evidence="7 8">
    <name type="scientific">Anaerostipes butyraticus</name>
    <dbReference type="NCBI Taxonomy" id="645466"/>
    <lineage>
        <taxon>Bacteria</taxon>
        <taxon>Bacillati</taxon>
        <taxon>Bacillota</taxon>
        <taxon>Clostridia</taxon>
        <taxon>Lachnospirales</taxon>
        <taxon>Lachnospiraceae</taxon>
        <taxon>Anaerostipes</taxon>
    </lineage>
</organism>
<evidence type="ECO:0000256" key="6">
    <source>
        <dbReference type="SAM" id="Phobius"/>
    </source>
</evidence>
<dbReference type="GO" id="GO:0022857">
    <property type="term" value="F:transmembrane transporter activity"/>
    <property type="evidence" value="ECO:0007669"/>
    <property type="project" value="InterPro"/>
</dbReference>
<comment type="caution">
    <text evidence="7">The sequence shown here is derived from an EMBL/GenBank/DDBJ whole genome shotgun (WGS) entry which is preliminary data.</text>
</comment>
<dbReference type="AlphaFoldDB" id="A0A916QDA3"/>
<keyword evidence="4 6" id="KW-1133">Transmembrane helix</keyword>
<dbReference type="PROSITE" id="PS51257">
    <property type="entry name" value="PROKAR_LIPOPROTEIN"/>
    <property type="match status" value="1"/>
</dbReference>
<sequence length="466" mass="49447">MEKKLGLPSAIAVTVGLIVASSCLLSLGTGIGLAGRGFIISMLIVLVLNICLALSFSELHDLMPDAEGGMGQYTKVGLGSVPSIISNVSAYVVVNLLAASVEVAMCGMVVNELFLPQIPAPAISILFLAALLLINYHGVDIFSKIQNIVVGLLLLSILAMGIISSLKLGTGQIIDAASQTPPAVTGLSGYVSLSSMAFWLFIGIEFVIPVSKSLKNPKRDVLLAMILGISILFVLQSILGNGMTNYVTLTELASSSMPHMVFARNLLGTPGALWMGLITILAGVSTANTVLGGIPNVLAGMAENDLLPKCFAKKNKHNVALTGMFFIGIGDTILVITGVTNSSTLSSLLLAASCFWLTSYILVNLTVLVLRRRYPDHPARRKSLVLGGIPQIIAIIGDVYMIVHIAEGAQRIFIYQLYFVILAVTLIYAVIWTRFVRKQPMFVPADLSDIEGAASSYTNNQQPAAV</sequence>
<evidence type="ECO:0000256" key="5">
    <source>
        <dbReference type="ARBA" id="ARBA00023136"/>
    </source>
</evidence>
<feature type="transmembrane region" description="Helical" evidence="6">
    <location>
        <begin position="118"/>
        <end position="136"/>
    </location>
</feature>
<dbReference type="GO" id="GO:0005886">
    <property type="term" value="C:plasma membrane"/>
    <property type="evidence" value="ECO:0007669"/>
    <property type="project" value="UniProtKB-SubCell"/>
</dbReference>
<dbReference type="PANTHER" id="PTHR42770:SF12">
    <property type="entry name" value="AMINO ACID TRANSPORTER"/>
    <property type="match status" value="1"/>
</dbReference>
<feature type="transmembrane region" description="Helical" evidence="6">
    <location>
        <begin position="383"/>
        <end position="406"/>
    </location>
</feature>
<dbReference type="RefSeq" id="WP_201312080.1">
    <property type="nucleotide sequence ID" value="NZ_BLYI01000062.1"/>
</dbReference>
<accession>A0A916QDA3</accession>
<gene>
    <name evidence="7" type="ORF">ANBU17_27910</name>
</gene>
<comment type="subcellular location">
    <subcellularLocation>
        <location evidence="1">Cell membrane</location>
        <topology evidence="1">Multi-pass membrane protein</topology>
    </subcellularLocation>
</comment>
<evidence type="ECO:0000256" key="4">
    <source>
        <dbReference type="ARBA" id="ARBA00022989"/>
    </source>
</evidence>
<dbReference type="InterPro" id="IPR002293">
    <property type="entry name" value="AA/rel_permease1"/>
</dbReference>
<feature type="transmembrane region" description="Helical" evidence="6">
    <location>
        <begin position="187"/>
        <end position="208"/>
    </location>
</feature>
<dbReference type="Pfam" id="PF13520">
    <property type="entry name" value="AA_permease_2"/>
    <property type="match status" value="1"/>
</dbReference>
<keyword evidence="2" id="KW-1003">Cell membrane</keyword>
<name>A0A916QDA3_9FIRM</name>
<feature type="transmembrane region" description="Helical" evidence="6">
    <location>
        <begin position="76"/>
        <end position="98"/>
    </location>
</feature>
<dbReference type="PANTHER" id="PTHR42770">
    <property type="entry name" value="AMINO ACID TRANSPORTER-RELATED"/>
    <property type="match status" value="1"/>
</dbReference>
<protein>
    <submittedName>
        <fullName evidence="7">Amino acid APC family transporter</fullName>
    </submittedName>
</protein>
<evidence type="ECO:0000313" key="7">
    <source>
        <dbReference type="EMBL" id="GFO86444.1"/>
    </source>
</evidence>
<evidence type="ECO:0000256" key="3">
    <source>
        <dbReference type="ARBA" id="ARBA00022692"/>
    </source>
</evidence>
<feature type="transmembrane region" description="Helical" evidence="6">
    <location>
        <begin position="148"/>
        <end position="167"/>
    </location>
</feature>
<dbReference type="Proteomes" id="UP000613208">
    <property type="component" value="Unassembled WGS sequence"/>
</dbReference>
<keyword evidence="5 6" id="KW-0472">Membrane</keyword>
<evidence type="ECO:0000313" key="8">
    <source>
        <dbReference type="Proteomes" id="UP000613208"/>
    </source>
</evidence>
<keyword evidence="3 6" id="KW-0812">Transmembrane</keyword>